<comment type="caution">
    <text evidence="2">The sequence shown here is derived from an EMBL/GenBank/DDBJ whole genome shotgun (WGS) entry which is preliminary data.</text>
</comment>
<name>A0ABQ6H7B8_9GAMM</name>
<evidence type="ECO:0000313" key="3">
    <source>
        <dbReference type="Proteomes" id="UP001157134"/>
    </source>
</evidence>
<organism evidence="2 3">
    <name type="scientific">Thalassotalea loyana</name>
    <dbReference type="NCBI Taxonomy" id="280483"/>
    <lineage>
        <taxon>Bacteria</taxon>
        <taxon>Pseudomonadati</taxon>
        <taxon>Pseudomonadota</taxon>
        <taxon>Gammaproteobacteria</taxon>
        <taxon>Alteromonadales</taxon>
        <taxon>Colwelliaceae</taxon>
        <taxon>Thalassotalea</taxon>
    </lineage>
</organism>
<protein>
    <recommendedName>
        <fullName evidence="4">DUF3530 family protein</fullName>
    </recommendedName>
</protein>
<evidence type="ECO:0000313" key="2">
    <source>
        <dbReference type="EMBL" id="GLX84027.1"/>
    </source>
</evidence>
<dbReference type="InterPro" id="IPR022529">
    <property type="entry name" value="DUF3530"/>
</dbReference>
<dbReference type="Proteomes" id="UP001157134">
    <property type="component" value="Unassembled WGS sequence"/>
</dbReference>
<accession>A0ABQ6H7B8</accession>
<keyword evidence="1" id="KW-0732">Signal</keyword>
<sequence>MMLTKRLPTILTDGNTHSLSLLCLLVLLVLASHAQAESAPASKATVPKLVPAPDYFAQQQSDIKHYLTEVSEVLVGTQSYALLERKSNTPINKGVVLLLPDWHDFISPSQHIAYLEKSFPDLGYSTISIQPPAKPENYPSIALDEEAQTTQNKALIDDYLRQLQALMTSVMEKAQAQQGAILIVSAGSNAGFLTRLFAEQKIPEPQALIMLSAHLLTDENNKLFAQQLSENEIPTLDMYLKHDNQLVAPNIALRKQESTRNLKVEFRQHKINNFETGFYPEKAMLGAITGWLTSMGW</sequence>
<feature type="chain" id="PRO_5047126615" description="DUF3530 family protein" evidence="1">
    <location>
        <begin position="37"/>
        <end position="297"/>
    </location>
</feature>
<proteinExistence type="predicted"/>
<keyword evidence="3" id="KW-1185">Reference proteome</keyword>
<evidence type="ECO:0008006" key="4">
    <source>
        <dbReference type="Google" id="ProtNLM"/>
    </source>
</evidence>
<feature type="signal peptide" evidence="1">
    <location>
        <begin position="1"/>
        <end position="36"/>
    </location>
</feature>
<dbReference type="Pfam" id="PF12048">
    <property type="entry name" value="DUF3530"/>
    <property type="match status" value="1"/>
</dbReference>
<dbReference type="RefSeq" id="WP_284295580.1">
    <property type="nucleotide sequence ID" value="NZ_BSSV01000001.1"/>
</dbReference>
<dbReference type="EMBL" id="BSSV01000001">
    <property type="protein sequence ID" value="GLX84027.1"/>
    <property type="molecule type" value="Genomic_DNA"/>
</dbReference>
<evidence type="ECO:0000256" key="1">
    <source>
        <dbReference type="SAM" id="SignalP"/>
    </source>
</evidence>
<gene>
    <name evidence="2" type="ORF">tloyanaT_02790</name>
</gene>
<reference evidence="2 3" key="1">
    <citation type="submission" date="2023-03" db="EMBL/GenBank/DDBJ databases">
        <title>Thalassotalea loyana LMG 22536T draft genome sequence.</title>
        <authorList>
            <person name="Sawabe T."/>
        </authorList>
    </citation>
    <scope>NUCLEOTIDE SEQUENCE [LARGE SCALE GENOMIC DNA]</scope>
    <source>
        <strain evidence="2 3">LMG 22536</strain>
    </source>
</reference>